<proteinExistence type="predicted"/>
<dbReference type="Pfam" id="PF07729">
    <property type="entry name" value="FCD"/>
    <property type="match status" value="1"/>
</dbReference>
<dbReference type="PROSITE" id="PS50949">
    <property type="entry name" value="HTH_GNTR"/>
    <property type="match status" value="1"/>
</dbReference>
<protein>
    <submittedName>
        <fullName evidence="5">Transcriptional regulator, GntR family</fullName>
    </submittedName>
</protein>
<dbReference type="Gene3D" id="3.50.30.80">
    <property type="entry name" value="IlvD/EDD C-terminal domain-like"/>
    <property type="match status" value="1"/>
</dbReference>
<evidence type="ECO:0000256" key="1">
    <source>
        <dbReference type="ARBA" id="ARBA00023015"/>
    </source>
</evidence>
<dbReference type="CDD" id="cd07377">
    <property type="entry name" value="WHTH_GntR"/>
    <property type="match status" value="1"/>
</dbReference>
<dbReference type="AlphaFoldDB" id="E6LNS4"/>
<dbReference type="InterPro" id="IPR011711">
    <property type="entry name" value="GntR_C"/>
</dbReference>
<dbReference type="SUPFAM" id="SSF48008">
    <property type="entry name" value="GntR ligand-binding domain-like"/>
    <property type="match status" value="1"/>
</dbReference>
<dbReference type="EMBL" id="AEPW01000063">
    <property type="protein sequence ID" value="EFU76522.1"/>
    <property type="molecule type" value="Genomic_DNA"/>
</dbReference>
<gene>
    <name evidence="5" type="ORF">HMPREF0381_1609</name>
</gene>
<dbReference type="eggNOG" id="COG0129">
    <property type="taxonomic scope" value="Bacteria"/>
</dbReference>
<dbReference type="Gene3D" id="1.10.10.10">
    <property type="entry name" value="Winged helix-like DNA-binding domain superfamily/Winged helix DNA-binding domain"/>
    <property type="match status" value="1"/>
</dbReference>
<dbReference type="HOGENOM" id="CLU_945910_0_0_9"/>
<reference evidence="5 6" key="1">
    <citation type="submission" date="2010-12" db="EMBL/GenBank/DDBJ databases">
        <authorList>
            <person name="Muzny D."/>
            <person name="Qin X."/>
            <person name="Deng J."/>
            <person name="Jiang H."/>
            <person name="Liu Y."/>
            <person name="Qu J."/>
            <person name="Song X.-Z."/>
            <person name="Zhang L."/>
            <person name="Thornton R."/>
            <person name="Coyle M."/>
            <person name="Francisco L."/>
            <person name="Jackson L."/>
            <person name="Javaid M."/>
            <person name="Korchina V."/>
            <person name="Kovar C."/>
            <person name="Mata R."/>
            <person name="Mathew T."/>
            <person name="Ngo R."/>
            <person name="Nguyen L."/>
            <person name="Nguyen N."/>
            <person name="Okwuonu G."/>
            <person name="Ongeri F."/>
            <person name="Pham C."/>
            <person name="Simmons D."/>
            <person name="Wilczek-Boney K."/>
            <person name="Hale W."/>
            <person name="Jakkamsetti A."/>
            <person name="Pham P."/>
            <person name="Ruth R."/>
            <person name="San Lucas F."/>
            <person name="Warren J."/>
            <person name="Zhang J."/>
            <person name="Zhao Z."/>
            <person name="Zhou C."/>
            <person name="Zhu D."/>
            <person name="Lee S."/>
            <person name="Bess C."/>
            <person name="Blankenburg K."/>
            <person name="Forbes L."/>
            <person name="Fu Q."/>
            <person name="Gubbala S."/>
            <person name="Hirani K."/>
            <person name="Jayaseelan J.C."/>
            <person name="Lara F."/>
            <person name="Munidasa M."/>
            <person name="Palculict T."/>
            <person name="Patil S."/>
            <person name="Pu L.-L."/>
            <person name="Saada N."/>
            <person name="Tang L."/>
            <person name="Weissenberger G."/>
            <person name="Zhu Y."/>
            <person name="Hemphill L."/>
            <person name="Shang Y."/>
            <person name="Youmans B."/>
            <person name="Ayvaz T."/>
            <person name="Ross M."/>
            <person name="Santibanez J."/>
            <person name="Aqrawi P."/>
            <person name="Gross S."/>
            <person name="Joshi V."/>
            <person name="Fowler G."/>
            <person name="Nazareth L."/>
            <person name="Reid J."/>
            <person name="Worley K."/>
            <person name="Petrosino J."/>
            <person name="Highlander S."/>
            <person name="Gibbs R."/>
        </authorList>
    </citation>
    <scope>NUCLEOTIDE SEQUENCE [LARGE SCALE GENOMIC DNA]</scope>
    <source>
        <strain evidence="5 6">DSM 3986</strain>
    </source>
</reference>
<dbReference type="InterPro" id="IPR056740">
    <property type="entry name" value="ILV_EDD_C"/>
</dbReference>
<evidence type="ECO:0000259" key="4">
    <source>
        <dbReference type="PROSITE" id="PS50949"/>
    </source>
</evidence>
<evidence type="ECO:0000313" key="6">
    <source>
        <dbReference type="Proteomes" id="UP000003434"/>
    </source>
</evidence>
<dbReference type="GO" id="GO:0003700">
    <property type="term" value="F:DNA-binding transcription factor activity"/>
    <property type="evidence" value="ECO:0007669"/>
    <property type="project" value="InterPro"/>
</dbReference>
<dbReference type="SUPFAM" id="SSF46785">
    <property type="entry name" value="Winged helix' DNA-binding domain"/>
    <property type="match status" value="1"/>
</dbReference>
<dbReference type="PRINTS" id="PR00035">
    <property type="entry name" value="HTHGNTR"/>
</dbReference>
<dbReference type="InterPro" id="IPR036388">
    <property type="entry name" value="WH-like_DNA-bd_sf"/>
</dbReference>
<dbReference type="GO" id="GO:0016836">
    <property type="term" value="F:hydro-lyase activity"/>
    <property type="evidence" value="ECO:0007669"/>
    <property type="project" value="TreeGrafter"/>
</dbReference>
<comment type="caution">
    <text evidence="5">The sequence shown here is derived from an EMBL/GenBank/DDBJ whole genome shotgun (WGS) entry which is preliminary data.</text>
</comment>
<accession>E6LNS4</accession>
<keyword evidence="2" id="KW-0238">DNA-binding</keyword>
<dbReference type="PROSITE" id="PS00887">
    <property type="entry name" value="ILVD_EDD_2"/>
    <property type="match status" value="1"/>
</dbReference>
<dbReference type="GO" id="GO:0003677">
    <property type="term" value="F:DNA binding"/>
    <property type="evidence" value="ECO:0007669"/>
    <property type="project" value="UniProtKB-KW"/>
</dbReference>
<dbReference type="SUPFAM" id="SSF52016">
    <property type="entry name" value="LeuD/IlvD-like"/>
    <property type="match status" value="1"/>
</dbReference>
<dbReference type="InterPro" id="IPR042096">
    <property type="entry name" value="Dihydro-acid_dehy_C"/>
</dbReference>
<dbReference type="InterPro" id="IPR036390">
    <property type="entry name" value="WH_DNA-bd_sf"/>
</dbReference>
<dbReference type="InterPro" id="IPR008920">
    <property type="entry name" value="TF_FadR/GntR_C"/>
</dbReference>
<keyword evidence="3" id="KW-0804">Transcription</keyword>
<keyword evidence="1" id="KW-0805">Transcription regulation</keyword>
<name>E6LNS4_9FIRM</name>
<evidence type="ECO:0000256" key="3">
    <source>
        <dbReference type="ARBA" id="ARBA00023163"/>
    </source>
</evidence>
<dbReference type="SMART" id="SM00345">
    <property type="entry name" value="HTH_GNTR"/>
    <property type="match status" value="1"/>
</dbReference>
<dbReference type="PANTHER" id="PTHR43661:SF3">
    <property type="entry name" value="D-XYLONATE DEHYDRATASE YAGF-RELATED"/>
    <property type="match status" value="1"/>
</dbReference>
<evidence type="ECO:0000313" key="5">
    <source>
        <dbReference type="EMBL" id="EFU76522.1"/>
    </source>
</evidence>
<dbReference type="Proteomes" id="UP000003434">
    <property type="component" value="Unassembled WGS sequence"/>
</dbReference>
<dbReference type="Pfam" id="PF24877">
    <property type="entry name" value="ILV_EDD_C"/>
    <property type="match status" value="1"/>
</dbReference>
<sequence length="294" mass="32481">MVYNYEKVDQKLLVPQIEDQLMIYIQQEQIAVGSRLPSEHKLSERFGVGRSTVREAIKSLVTRGILEVKRGSGTFVKNPELDNGDPLGLSKYEDKYRLAMDLFDVRILLEPEVAAAACKNATKEQKDRIKELCDEIEMLYIDGKNHIKLDGEVKPGDAIFIRYEGPGGSGMPEMFYTGEAICADPKLASSVALITDGRFSAASRGPVIGHVSPEAAMGGPIAFVEKGDLIEIDIEARKIAVIGINGEKSTPEEIDDILAKRKANWKGFTSKYKKGLLKLYAQHAQSPMKGAYME</sequence>
<dbReference type="InterPro" id="IPR000524">
    <property type="entry name" value="Tscrpt_reg_HTH_GntR"/>
</dbReference>
<feature type="domain" description="HTH gntR-type" evidence="4">
    <location>
        <begin position="11"/>
        <end position="79"/>
    </location>
</feature>
<dbReference type="InterPro" id="IPR020558">
    <property type="entry name" value="DiOHA_6PGluconate_deHydtase_CS"/>
</dbReference>
<organism evidence="5 6">
    <name type="scientific">Lachnoanaerobaculum saburreum DSM 3986</name>
    <dbReference type="NCBI Taxonomy" id="887325"/>
    <lineage>
        <taxon>Bacteria</taxon>
        <taxon>Bacillati</taxon>
        <taxon>Bacillota</taxon>
        <taxon>Clostridia</taxon>
        <taxon>Lachnospirales</taxon>
        <taxon>Lachnospiraceae</taxon>
        <taxon>Lachnoanaerobaculum</taxon>
    </lineage>
</organism>
<dbReference type="eggNOG" id="COG2186">
    <property type="taxonomic scope" value="Bacteria"/>
</dbReference>
<dbReference type="GO" id="GO:0005829">
    <property type="term" value="C:cytosol"/>
    <property type="evidence" value="ECO:0007669"/>
    <property type="project" value="TreeGrafter"/>
</dbReference>
<dbReference type="PANTHER" id="PTHR43661">
    <property type="entry name" value="D-XYLONATE DEHYDRATASE"/>
    <property type="match status" value="1"/>
</dbReference>
<dbReference type="Pfam" id="PF00392">
    <property type="entry name" value="GntR"/>
    <property type="match status" value="1"/>
</dbReference>
<evidence type="ECO:0000256" key="2">
    <source>
        <dbReference type="ARBA" id="ARBA00023125"/>
    </source>
</evidence>